<dbReference type="Pfam" id="PF00672">
    <property type="entry name" value="HAMP"/>
    <property type="match status" value="1"/>
</dbReference>
<dbReference type="Gene3D" id="1.10.287.950">
    <property type="entry name" value="Methyl-accepting chemotaxis protein"/>
    <property type="match status" value="1"/>
</dbReference>
<gene>
    <name evidence="13" type="ORF">LF65_00959</name>
</gene>
<evidence type="ECO:0000256" key="1">
    <source>
        <dbReference type="ARBA" id="ARBA00004651"/>
    </source>
</evidence>
<dbReference type="GO" id="GO:0006935">
    <property type="term" value="P:chemotaxis"/>
    <property type="evidence" value="ECO:0007669"/>
    <property type="project" value="UniProtKB-KW"/>
</dbReference>
<evidence type="ECO:0000313" key="14">
    <source>
        <dbReference type="Proteomes" id="UP000031866"/>
    </source>
</evidence>
<dbReference type="CDD" id="cd12912">
    <property type="entry name" value="PDC2_MCP_like"/>
    <property type="match status" value="1"/>
</dbReference>
<dbReference type="Pfam" id="PF00015">
    <property type="entry name" value="MCPsignal"/>
    <property type="match status" value="1"/>
</dbReference>
<dbReference type="InterPro" id="IPR029151">
    <property type="entry name" value="Sensor-like_sf"/>
</dbReference>
<dbReference type="SMART" id="SM00283">
    <property type="entry name" value="MA"/>
    <property type="match status" value="1"/>
</dbReference>
<accession>A0A0B5QH60</accession>
<dbReference type="Proteomes" id="UP000031866">
    <property type="component" value="Chromosome"/>
</dbReference>
<keyword evidence="6 10" id="KW-0472">Membrane</keyword>
<reference evidence="14" key="1">
    <citation type="submission" date="2014-12" db="EMBL/GenBank/DDBJ databases">
        <title>Genome sequence of Clostridium beijerinckii strain 59B.</title>
        <authorList>
            <person name="Little G.T."/>
            <person name="Minton N.P."/>
        </authorList>
    </citation>
    <scope>NUCLEOTIDE SEQUENCE [LARGE SCALE GENOMIC DNA]</scope>
    <source>
        <strain evidence="14">59B</strain>
    </source>
</reference>
<keyword evidence="4 10" id="KW-0812">Transmembrane</keyword>
<evidence type="ECO:0000259" key="12">
    <source>
        <dbReference type="PROSITE" id="PS50885"/>
    </source>
</evidence>
<dbReference type="PANTHER" id="PTHR32089">
    <property type="entry name" value="METHYL-ACCEPTING CHEMOTAXIS PROTEIN MCPB"/>
    <property type="match status" value="1"/>
</dbReference>
<evidence type="ECO:0000256" key="2">
    <source>
        <dbReference type="ARBA" id="ARBA00022475"/>
    </source>
</evidence>
<evidence type="ECO:0000256" key="5">
    <source>
        <dbReference type="ARBA" id="ARBA00022989"/>
    </source>
</evidence>
<organism evidence="13 14">
    <name type="scientific">Clostridium beijerinckii</name>
    <name type="common">Clostridium MP</name>
    <dbReference type="NCBI Taxonomy" id="1520"/>
    <lineage>
        <taxon>Bacteria</taxon>
        <taxon>Bacillati</taxon>
        <taxon>Bacillota</taxon>
        <taxon>Clostridia</taxon>
        <taxon>Eubacteriales</taxon>
        <taxon>Clostridiaceae</taxon>
        <taxon>Clostridium</taxon>
    </lineage>
</organism>
<keyword evidence="7 9" id="KW-0807">Transducer</keyword>
<dbReference type="PROSITE" id="PS50885">
    <property type="entry name" value="HAMP"/>
    <property type="match status" value="1"/>
</dbReference>
<sequence length="666" mass="73781">MHKAQSQIKSVSIRLYLLITIAMLAIIPVVILGIISTTTSRRSNEKSFDENRTLLSNIGQEIINNKITYYEDTLKTLIENNNFNIEESPYNKLNGDMKLIKKTDESILNIYYSDNTGKVFQILDSKLPDDYNATEKPWFKETIENPNKYIIHSPYQDKITGKSAITIYKAVIKNNVPIGVMAIDVELSELADQLSSIKYGQTGEFIITDKDGVVISDNDKTKIAGTEPTEYNCWNQISTGDKGKIKFNYNNSTYEGYFETSELTGWKLILKIPSSELRKSENDSTIASIIIIFAIAVITLIITMAIARRISKGVNSLKDGMERTANGEFNKEIIINNHIREFIILENSFNKMQKNIAKLIKSVDNSAISVNKNAINSANMSKEVAISMNQVSETINQISSGTMESSNNLEMISHSMDLLSQSMNKIEEATESVNGMAIKANDLGKDGIKIVKTVINKSYETKKSTESVKDVVSEVSESIMKIGTMNKAISAITEQTNLLALNAAIEAARAGEAGKGFAVVADEIRKLAEETSVSAKQIDEIIKEIRSKSELAVDRVLETSGTVDDQEHAVKESEVIFTEIVTAIESLTEKVSKIAEGVSTINNMKDDVVEKVENLSAILEETASGTEEVSATAQEVTASTESFVDNFNNLKDMAEELKEKIEEFKL</sequence>
<protein>
    <submittedName>
        <fullName evidence="13">Chemotaxis protein</fullName>
    </submittedName>
</protein>
<dbReference type="PROSITE" id="PS50111">
    <property type="entry name" value="CHEMOTAXIS_TRANSDUC_2"/>
    <property type="match status" value="1"/>
</dbReference>
<feature type="domain" description="HAMP" evidence="12">
    <location>
        <begin position="308"/>
        <end position="361"/>
    </location>
</feature>
<dbReference type="SUPFAM" id="SSF103190">
    <property type="entry name" value="Sensory domain-like"/>
    <property type="match status" value="1"/>
</dbReference>
<dbReference type="EMBL" id="CP010086">
    <property type="protein sequence ID" value="AJG97581.1"/>
    <property type="molecule type" value="Genomic_DNA"/>
</dbReference>
<evidence type="ECO:0000313" key="13">
    <source>
        <dbReference type="EMBL" id="AJG97581.1"/>
    </source>
</evidence>
<evidence type="ECO:0000256" key="10">
    <source>
        <dbReference type="SAM" id="Phobius"/>
    </source>
</evidence>
<dbReference type="SMART" id="SM00304">
    <property type="entry name" value="HAMP"/>
    <property type="match status" value="1"/>
</dbReference>
<dbReference type="GO" id="GO:0005886">
    <property type="term" value="C:plasma membrane"/>
    <property type="evidence" value="ECO:0007669"/>
    <property type="project" value="UniProtKB-SubCell"/>
</dbReference>
<dbReference type="InterPro" id="IPR004089">
    <property type="entry name" value="MCPsignal_dom"/>
</dbReference>
<feature type="transmembrane region" description="Helical" evidence="10">
    <location>
        <begin position="286"/>
        <end position="307"/>
    </location>
</feature>
<comment type="similarity">
    <text evidence="8">Belongs to the methyl-accepting chemotaxis (MCP) protein family.</text>
</comment>
<dbReference type="InterPro" id="IPR003660">
    <property type="entry name" value="HAMP_dom"/>
</dbReference>
<evidence type="ECO:0000256" key="7">
    <source>
        <dbReference type="ARBA" id="ARBA00023224"/>
    </source>
</evidence>
<proteinExistence type="inferred from homology"/>
<dbReference type="RefSeq" id="WP_041894455.1">
    <property type="nucleotide sequence ID" value="NZ_CP010086.2"/>
</dbReference>
<evidence type="ECO:0000259" key="11">
    <source>
        <dbReference type="PROSITE" id="PS50111"/>
    </source>
</evidence>
<dbReference type="OrthoDB" id="1887754at2"/>
<evidence type="ECO:0000256" key="8">
    <source>
        <dbReference type="ARBA" id="ARBA00029447"/>
    </source>
</evidence>
<evidence type="ECO:0000256" key="4">
    <source>
        <dbReference type="ARBA" id="ARBA00022692"/>
    </source>
</evidence>
<comment type="subcellular location">
    <subcellularLocation>
        <location evidence="1">Cell membrane</location>
        <topology evidence="1">Multi-pass membrane protein</topology>
    </subcellularLocation>
</comment>
<dbReference type="Gene3D" id="3.30.450.20">
    <property type="entry name" value="PAS domain"/>
    <property type="match status" value="2"/>
</dbReference>
<evidence type="ECO:0000256" key="3">
    <source>
        <dbReference type="ARBA" id="ARBA00022500"/>
    </source>
</evidence>
<keyword evidence="3" id="KW-0145">Chemotaxis</keyword>
<dbReference type="Pfam" id="PF02743">
    <property type="entry name" value="dCache_1"/>
    <property type="match status" value="1"/>
</dbReference>
<dbReference type="SUPFAM" id="SSF58104">
    <property type="entry name" value="Methyl-accepting chemotaxis protein (MCP) signaling domain"/>
    <property type="match status" value="1"/>
</dbReference>
<dbReference type="GO" id="GO:0007165">
    <property type="term" value="P:signal transduction"/>
    <property type="evidence" value="ECO:0007669"/>
    <property type="project" value="UniProtKB-KW"/>
</dbReference>
<keyword evidence="5 10" id="KW-1133">Transmembrane helix</keyword>
<dbReference type="STRING" id="1520.LF65_00959"/>
<dbReference type="InterPro" id="IPR033479">
    <property type="entry name" value="dCache_1"/>
</dbReference>
<keyword evidence="2" id="KW-1003">Cell membrane</keyword>
<dbReference type="AlphaFoldDB" id="A0A0B5QH60"/>
<name>A0A0B5QH60_CLOBE</name>
<dbReference type="PANTHER" id="PTHR32089:SF114">
    <property type="entry name" value="METHYL-ACCEPTING CHEMOTAXIS PROTEIN MCPB"/>
    <property type="match status" value="1"/>
</dbReference>
<dbReference type="KEGG" id="cbei:LF65_00959"/>
<evidence type="ECO:0000256" key="9">
    <source>
        <dbReference type="PROSITE-ProRule" id="PRU00284"/>
    </source>
</evidence>
<evidence type="ECO:0000256" key="6">
    <source>
        <dbReference type="ARBA" id="ARBA00023136"/>
    </source>
</evidence>
<feature type="transmembrane region" description="Helical" evidence="10">
    <location>
        <begin position="15"/>
        <end position="35"/>
    </location>
</feature>
<feature type="domain" description="Methyl-accepting transducer" evidence="11">
    <location>
        <begin position="380"/>
        <end position="637"/>
    </location>
</feature>